<accession>A0A1G6ANP1</accession>
<dbReference type="EMBL" id="FMXO01000002">
    <property type="protein sequence ID" value="SDB10044.1"/>
    <property type="molecule type" value="Genomic_DNA"/>
</dbReference>
<evidence type="ECO:0000256" key="1">
    <source>
        <dbReference type="SAM" id="MobiDB-lite"/>
    </source>
</evidence>
<gene>
    <name evidence="2" type="ORF">SAMN05660653_00527</name>
</gene>
<organism evidence="2 3">
    <name type="scientific">Desulfonatronum thiosulfatophilum</name>
    <dbReference type="NCBI Taxonomy" id="617002"/>
    <lineage>
        <taxon>Bacteria</taxon>
        <taxon>Pseudomonadati</taxon>
        <taxon>Thermodesulfobacteriota</taxon>
        <taxon>Desulfovibrionia</taxon>
        <taxon>Desulfovibrionales</taxon>
        <taxon>Desulfonatronaceae</taxon>
        <taxon>Desulfonatronum</taxon>
    </lineage>
</organism>
<dbReference type="RefSeq" id="WP_092116931.1">
    <property type="nucleotide sequence ID" value="NZ_FMXO01000002.1"/>
</dbReference>
<sequence length="142" mass="15713">MSNRILLILLMLVLAVGNLYLMGCAGTSVAVGNEPHYTGRGPGGGPPPWAPAHGYRAKHRYVYYPSFQIYYDTARSLYFYMSDGVWRTSGRLPQGSPASLGGSVVLHMDTDRPFQFHSEVAKRYPPGRSDERRGGPPPGKRR</sequence>
<proteinExistence type="predicted"/>
<dbReference type="Proteomes" id="UP000198771">
    <property type="component" value="Unassembled WGS sequence"/>
</dbReference>
<name>A0A1G6ANP1_9BACT</name>
<protein>
    <submittedName>
        <fullName evidence="2">Uncharacterized protein</fullName>
    </submittedName>
</protein>
<evidence type="ECO:0000313" key="3">
    <source>
        <dbReference type="Proteomes" id="UP000198771"/>
    </source>
</evidence>
<feature type="region of interest" description="Disordered" evidence="1">
    <location>
        <begin position="118"/>
        <end position="142"/>
    </location>
</feature>
<evidence type="ECO:0000313" key="2">
    <source>
        <dbReference type="EMBL" id="SDB10044.1"/>
    </source>
</evidence>
<reference evidence="2 3" key="1">
    <citation type="submission" date="2016-10" db="EMBL/GenBank/DDBJ databases">
        <authorList>
            <person name="de Groot N.N."/>
        </authorList>
    </citation>
    <scope>NUCLEOTIDE SEQUENCE [LARGE SCALE GENOMIC DNA]</scope>
    <source>
        <strain evidence="2 3">ASO4-2</strain>
    </source>
</reference>
<dbReference type="OrthoDB" id="5525004at2"/>
<feature type="compositionally biased region" description="Basic and acidic residues" evidence="1">
    <location>
        <begin position="118"/>
        <end position="134"/>
    </location>
</feature>
<dbReference type="AlphaFoldDB" id="A0A1G6ANP1"/>
<keyword evidence="3" id="KW-1185">Reference proteome</keyword>